<dbReference type="GO" id="GO:0008270">
    <property type="term" value="F:zinc ion binding"/>
    <property type="evidence" value="ECO:0007669"/>
    <property type="project" value="UniProtKB-KW"/>
</dbReference>
<sequence>MDRHSGNNASQSQSTNHSSTINNPSLPLDSGQQASILQVGGQSFLILTSGQPSSPLQGLGLNLVPVGGPDASLLQTGGPQEQLQVRCVQPAFSQVGGSKPLFNQTGRVQPNIVQMRGPRPATIQLGPGVQPQTVQANELRFKPSQSISPLDTRVQVGEQRSSSVQGGHTVPPRSSTLQIRAPKFTSKSLVEDRVQSVITQTGGAMPLLTQTSRAQPRTVQIGGHVTSSVQVGSTTPLGMAKAKTSKIKIQTMTEKTFHPGLVQNSGTMPPSSQTGRFQPRIAQFGRLQSSSAQVTSAVPIQTEFSQAHATFKTEPGLEEPAEIKILTIQASGRYAETANVINFSTPTIQPSLFQPSLGHAGRLHTLAPQENAKISALTKKNKHSLTKKGSKCQQDTPKYTDAACSAYNLVKMKHACTNTTKMSKSIGTQAKIALKSKSQAIQFPENSLGEPKVPTYQECSTQSEEFFWPGEDGFRQSREFYTYKVDIVRDPEPENVSVFFSGASLKDSDEAWNMEGAEKWIHKSYEASGPDPPFLGSPCGAPGSSSSRVPLQRAAFHGGTNAAAGANGSISNEDLRKPMELLCPSPSLEQSGSGKVSVTPPLISKIERGEELCIRSLQQADHKQFPDLDSRDDPSSQNIFSECYNIQRFYERLKIITTPIRLAMAGLTVTRIMSDPSSCEPSQAAQGEHRIRDPGDQCPFKPFLKEKPVINVRPFRCFKCERTFKRFGNLSSHYQRVHQSDNDLTCSECGKKFSNMKALLLHFMRHTGERPFVCMGCGKTFASQVCLNNHYGLNSKKKQYECLECGKQFSLKQSLIKHEKLHQMDNHNVCLVCGKEFAHKSGLRLHERMHGSHYVCSQCGRYFSCKEDCDKHMVDHGQMQLFVCTECGNAFLHESQLIEHQKLHQANYANLVYPDLVIKVKEED</sequence>
<feature type="domain" description="C2H2-type" evidence="9">
    <location>
        <begin position="744"/>
        <end position="771"/>
    </location>
</feature>
<feature type="domain" description="C2H2-type" evidence="9">
    <location>
        <begin position="772"/>
        <end position="799"/>
    </location>
</feature>
<dbReference type="PANTHER" id="PTHR16515:SF49">
    <property type="entry name" value="GASTRULA ZINC FINGER PROTEIN XLCGF49.1-LIKE-RELATED"/>
    <property type="match status" value="1"/>
</dbReference>
<keyword evidence="6" id="KW-0539">Nucleus</keyword>
<dbReference type="SUPFAM" id="SSF57667">
    <property type="entry name" value="beta-beta-alpha zinc fingers"/>
    <property type="match status" value="4"/>
</dbReference>
<dbReference type="Proteomes" id="UP000228934">
    <property type="component" value="Unassembled WGS sequence"/>
</dbReference>
<dbReference type="GO" id="GO:0005634">
    <property type="term" value="C:nucleus"/>
    <property type="evidence" value="ECO:0007669"/>
    <property type="project" value="UniProtKB-SubCell"/>
</dbReference>
<dbReference type="InterPro" id="IPR013087">
    <property type="entry name" value="Znf_C2H2_type"/>
</dbReference>
<reference evidence="10" key="2">
    <citation type="submission" date="2017-08" db="EMBL/GenBank/DDBJ databases">
        <title>Assembly of the North American Bullfrog Genome.</title>
        <authorList>
            <person name="Warren R.L."/>
            <person name="Vandervalk B.P."/>
            <person name="Kucuk E."/>
            <person name="Birol I."/>
            <person name="Helbing C."/>
            <person name="Pandoh P."/>
            <person name="Behsaz B."/>
            <person name="Mohamadi H."/>
            <person name="Chu J."/>
            <person name="Jackman S."/>
            <person name="Hammond S.A."/>
            <person name="Veldhoen N."/>
            <person name="Kirk H."/>
            <person name="Zhao Y."/>
            <person name="Coope R."/>
            <person name="Pleasance S."/>
            <person name="Moore R."/>
            <person name="Holt R."/>
        </authorList>
    </citation>
    <scope>NUCLEOTIDE SEQUENCE</scope>
    <source>
        <strain evidence="10">Bruno</strain>
        <tissue evidence="10">Liver</tissue>
    </source>
</reference>
<evidence type="ECO:0000313" key="11">
    <source>
        <dbReference type="Proteomes" id="UP000228934"/>
    </source>
</evidence>
<evidence type="ECO:0000256" key="8">
    <source>
        <dbReference type="SAM" id="MobiDB-lite"/>
    </source>
</evidence>
<feature type="domain" description="C2H2-type" evidence="9">
    <location>
        <begin position="828"/>
        <end position="850"/>
    </location>
</feature>
<evidence type="ECO:0000256" key="4">
    <source>
        <dbReference type="ARBA" id="ARBA00022771"/>
    </source>
</evidence>
<evidence type="ECO:0000259" key="9">
    <source>
        <dbReference type="PROSITE" id="PS50157"/>
    </source>
</evidence>
<gene>
    <name evidence="10" type="ORF">AB205_0216340</name>
</gene>
<dbReference type="GO" id="GO:0010468">
    <property type="term" value="P:regulation of gene expression"/>
    <property type="evidence" value="ECO:0007669"/>
    <property type="project" value="TreeGrafter"/>
</dbReference>
<keyword evidence="11" id="KW-1185">Reference proteome</keyword>
<protein>
    <recommendedName>
        <fullName evidence="9">C2H2-type domain-containing protein</fullName>
    </recommendedName>
</protein>
<feature type="domain" description="C2H2-type" evidence="9">
    <location>
        <begin position="715"/>
        <end position="743"/>
    </location>
</feature>
<feature type="domain" description="C2H2-type" evidence="9">
    <location>
        <begin position="854"/>
        <end position="876"/>
    </location>
</feature>
<keyword evidence="5" id="KW-0862">Zinc</keyword>
<accession>A0A2G9RAJ3</accession>
<dbReference type="PROSITE" id="PS50157">
    <property type="entry name" value="ZINC_FINGER_C2H2_2"/>
    <property type="match status" value="7"/>
</dbReference>
<evidence type="ECO:0000256" key="7">
    <source>
        <dbReference type="PROSITE-ProRule" id="PRU00042"/>
    </source>
</evidence>
<evidence type="ECO:0000256" key="6">
    <source>
        <dbReference type="ARBA" id="ARBA00023242"/>
    </source>
</evidence>
<evidence type="ECO:0000256" key="2">
    <source>
        <dbReference type="ARBA" id="ARBA00022723"/>
    </source>
</evidence>
<dbReference type="InterPro" id="IPR050331">
    <property type="entry name" value="Zinc_finger"/>
</dbReference>
<dbReference type="FunFam" id="3.30.160.60:FF:000446">
    <property type="entry name" value="Zinc finger protein"/>
    <property type="match status" value="1"/>
</dbReference>
<dbReference type="EMBL" id="KV950435">
    <property type="protein sequence ID" value="PIO24873.1"/>
    <property type="molecule type" value="Genomic_DNA"/>
</dbReference>
<keyword evidence="2" id="KW-0479">Metal-binding</keyword>
<dbReference type="AlphaFoldDB" id="A0A2G9RAJ3"/>
<keyword evidence="4 7" id="KW-0863">Zinc-finger</keyword>
<dbReference type="SMART" id="SM00355">
    <property type="entry name" value="ZnF_C2H2"/>
    <property type="match status" value="7"/>
</dbReference>
<comment type="subcellular location">
    <subcellularLocation>
        <location evidence="1">Nucleus</location>
    </subcellularLocation>
</comment>
<evidence type="ECO:0000256" key="5">
    <source>
        <dbReference type="ARBA" id="ARBA00022833"/>
    </source>
</evidence>
<reference evidence="11" key="1">
    <citation type="journal article" date="2017" name="Nat. Commun.">
        <title>The North American bullfrog draft genome provides insight into hormonal regulation of long noncoding RNA.</title>
        <authorList>
            <person name="Hammond S.A."/>
            <person name="Warren R.L."/>
            <person name="Vandervalk B.P."/>
            <person name="Kucuk E."/>
            <person name="Khan H."/>
            <person name="Gibb E.A."/>
            <person name="Pandoh P."/>
            <person name="Kirk H."/>
            <person name="Zhao Y."/>
            <person name="Jones M."/>
            <person name="Mungall A.J."/>
            <person name="Coope R."/>
            <person name="Pleasance S."/>
            <person name="Moore R.A."/>
            <person name="Holt R.A."/>
            <person name="Round J.M."/>
            <person name="Ohora S."/>
            <person name="Walle B.V."/>
            <person name="Veldhoen N."/>
            <person name="Helbing C.C."/>
            <person name="Birol I."/>
        </authorList>
    </citation>
    <scope>NUCLEOTIDE SEQUENCE [LARGE SCALE GENOMIC DNA]</scope>
</reference>
<evidence type="ECO:0000256" key="3">
    <source>
        <dbReference type="ARBA" id="ARBA00022737"/>
    </source>
</evidence>
<name>A0A2G9RAJ3_AQUCT</name>
<evidence type="ECO:0000313" key="10">
    <source>
        <dbReference type="EMBL" id="PIO24874.1"/>
    </source>
</evidence>
<dbReference type="EMBL" id="KV950435">
    <property type="protein sequence ID" value="PIO24874.1"/>
    <property type="molecule type" value="Genomic_DNA"/>
</dbReference>
<dbReference type="Pfam" id="PF00096">
    <property type="entry name" value="zf-C2H2"/>
    <property type="match status" value="4"/>
</dbReference>
<dbReference type="InterPro" id="IPR036236">
    <property type="entry name" value="Znf_C2H2_sf"/>
</dbReference>
<feature type="domain" description="C2H2-type" evidence="9">
    <location>
        <begin position="882"/>
        <end position="909"/>
    </location>
</feature>
<dbReference type="FunFam" id="3.30.160.60:FF:000038">
    <property type="entry name" value="Zinc finger protein 624"/>
    <property type="match status" value="1"/>
</dbReference>
<dbReference type="Gene3D" id="3.30.160.60">
    <property type="entry name" value="Classic Zinc Finger"/>
    <property type="match status" value="6"/>
</dbReference>
<feature type="region of interest" description="Disordered" evidence="8">
    <location>
        <begin position="1"/>
        <end position="29"/>
    </location>
</feature>
<evidence type="ECO:0000256" key="1">
    <source>
        <dbReference type="ARBA" id="ARBA00004123"/>
    </source>
</evidence>
<organism evidence="10 11">
    <name type="scientific">Aquarana catesbeiana</name>
    <name type="common">American bullfrog</name>
    <name type="synonym">Rana catesbeiana</name>
    <dbReference type="NCBI Taxonomy" id="8400"/>
    <lineage>
        <taxon>Eukaryota</taxon>
        <taxon>Metazoa</taxon>
        <taxon>Chordata</taxon>
        <taxon>Craniata</taxon>
        <taxon>Vertebrata</taxon>
        <taxon>Euteleostomi</taxon>
        <taxon>Amphibia</taxon>
        <taxon>Batrachia</taxon>
        <taxon>Anura</taxon>
        <taxon>Neobatrachia</taxon>
        <taxon>Ranoidea</taxon>
        <taxon>Ranidae</taxon>
        <taxon>Aquarana</taxon>
    </lineage>
</organism>
<dbReference type="PROSITE" id="PS00028">
    <property type="entry name" value="ZINC_FINGER_C2H2_1"/>
    <property type="match status" value="5"/>
</dbReference>
<feature type="domain" description="C2H2-type" evidence="9">
    <location>
        <begin position="800"/>
        <end position="827"/>
    </location>
</feature>
<dbReference type="OrthoDB" id="5411773at2759"/>
<dbReference type="PANTHER" id="PTHR16515">
    <property type="entry name" value="PR DOMAIN ZINC FINGER PROTEIN"/>
    <property type="match status" value="1"/>
</dbReference>
<proteinExistence type="predicted"/>
<keyword evidence="3" id="KW-0677">Repeat</keyword>